<dbReference type="SUPFAM" id="SSF46906">
    <property type="entry name" value="Ribosomal protein L11, C-terminal domain"/>
    <property type="match status" value="1"/>
</dbReference>
<dbReference type="Pfam" id="PF00298">
    <property type="entry name" value="Ribosomal_L11"/>
    <property type="match status" value="1"/>
</dbReference>
<dbReference type="CDD" id="cd00349">
    <property type="entry name" value="Ribosomal_L11"/>
    <property type="match status" value="1"/>
</dbReference>
<dbReference type="HAMAP" id="MF_00736">
    <property type="entry name" value="Ribosomal_uL11"/>
    <property type="match status" value="1"/>
</dbReference>
<comment type="subunit">
    <text evidence="4">Component of the mitochondrial ribosome large subunit (39S) which comprises a 16S rRNA and about 50 distinct proteins.</text>
</comment>
<dbReference type="Proteomes" id="UP000288716">
    <property type="component" value="Unassembled WGS sequence"/>
</dbReference>
<sequence length="165" mass="18798">MANPGPPLGPQLGQRGLNIAVFCKDFNEKTKHIKEGIPIPCRIIPNPDRSYTLEMSNPPISYYLRQAAGMFRGSMNPRKEIAGMVTVKHIYEIAKIKSQDDEFDCVPLKQICEEVLRSARSCGIKVVHRLDAAEYSEFLAERKQIVEQQLKDLEEKRQSKLLRTV</sequence>
<evidence type="ECO:0000259" key="10">
    <source>
        <dbReference type="Pfam" id="PF03946"/>
    </source>
</evidence>
<evidence type="ECO:0000313" key="11">
    <source>
        <dbReference type="EMBL" id="RWS25354.1"/>
    </source>
</evidence>
<evidence type="ECO:0000256" key="2">
    <source>
        <dbReference type="ARBA" id="ARBA00022980"/>
    </source>
</evidence>
<evidence type="ECO:0000256" key="7">
    <source>
        <dbReference type="RuleBase" id="RU003978"/>
    </source>
</evidence>
<dbReference type="GO" id="GO:0006412">
    <property type="term" value="P:translation"/>
    <property type="evidence" value="ECO:0007669"/>
    <property type="project" value="InterPro"/>
</dbReference>
<keyword evidence="8" id="KW-0175">Coiled coil</keyword>
<dbReference type="FunFam" id="1.10.10.250:FF:000003">
    <property type="entry name" value="Mitochondrial ribosomal protein L11"/>
    <property type="match status" value="1"/>
</dbReference>
<comment type="caution">
    <text evidence="11">The sequence shown here is derived from an EMBL/GenBank/DDBJ whole genome shotgun (WGS) entry which is preliminary data.</text>
</comment>
<dbReference type="Pfam" id="PF03946">
    <property type="entry name" value="Ribosomal_L11_N"/>
    <property type="match status" value="1"/>
</dbReference>
<protein>
    <recommendedName>
        <fullName evidence="5">Large ribosomal subunit protein uL11m</fullName>
    </recommendedName>
    <alternativeName>
        <fullName evidence="6">39S ribosomal protein L11, mitochondrial</fullName>
    </alternativeName>
</protein>
<dbReference type="GO" id="GO:0005762">
    <property type="term" value="C:mitochondrial large ribosomal subunit"/>
    <property type="evidence" value="ECO:0007669"/>
    <property type="project" value="TreeGrafter"/>
</dbReference>
<dbReference type="EMBL" id="NCKV01003792">
    <property type="protein sequence ID" value="RWS25354.1"/>
    <property type="molecule type" value="Genomic_DNA"/>
</dbReference>
<dbReference type="STRING" id="299467.A0A443SD10"/>
<evidence type="ECO:0000256" key="1">
    <source>
        <dbReference type="ARBA" id="ARBA00010537"/>
    </source>
</evidence>
<proteinExistence type="inferred from homology"/>
<dbReference type="SUPFAM" id="SSF54747">
    <property type="entry name" value="Ribosomal L11/L12e N-terminal domain"/>
    <property type="match status" value="1"/>
</dbReference>
<feature type="domain" description="Large ribosomal subunit protein uL11 C-terminal" evidence="9">
    <location>
        <begin position="57"/>
        <end position="126"/>
    </location>
</feature>
<name>A0A443SD10_9ACAR</name>
<evidence type="ECO:0000256" key="6">
    <source>
        <dbReference type="ARBA" id="ARBA00041455"/>
    </source>
</evidence>
<feature type="domain" description="Large ribosomal subunit protein uL11 N-terminal" evidence="10">
    <location>
        <begin position="2"/>
        <end position="51"/>
    </location>
</feature>
<feature type="coiled-coil region" evidence="8">
    <location>
        <begin position="136"/>
        <end position="163"/>
    </location>
</feature>
<reference evidence="11 12" key="1">
    <citation type="journal article" date="2018" name="Gigascience">
        <title>Genomes of trombidid mites reveal novel predicted allergens and laterally-transferred genes associated with secondary metabolism.</title>
        <authorList>
            <person name="Dong X."/>
            <person name="Chaisiri K."/>
            <person name="Xia D."/>
            <person name="Armstrong S.D."/>
            <person name="Fang Y."/>
            <person name="Donnelly M.J."/>
            <person name="Kadowaki T."/>
            <person name="McGarry J.W."/>
            <person name="Darby A.C."/>
            <person name="Makepeace B.L."/>
        </authorList>
    </citation>
    <scope>NUCLEOTIDE SEQUENCE [LARGE SCALE GENOMIC DNA]</scope>
    <source>
        <strain evidence="11">UoL-UT</strain>
    </source>
</reference>
<keyword evidence="12" id="KW-1185">Reference proteome</keyword>
<evidence type="ECO:0000313" key="12">
    <source>
        <dbReference type="Proteomes" id="UP000288716"/>
    </source>
</evidence>
<dbReference type="Gene3D" id="3.30.1550.10">
    <property type="entry name" value="Ribosomal protein L11/L12, N-terminal domain"/>
    <property type="match status" value="1"/>
</dbReference>
<dbReference type="PANTHER" id="PTHR11661:SF1">
    <property type="entry name" value="LARGE RIBOSOMAL SUBUNIT PROTEIN UL11M"/>
    <property type="match status" value="1"/>
</dbReference>
<evidence type="ECO:0000256" key="3">
    <source>
        <dbReference type="ARBA" id="ARBA00023274"/>
    </source>
</evidence>
<evidence type="ECO:0000256" key="5">
    <source>
        <dbReference type="ARBA" id="ARBA00040104"/>
    </source>
</evidence>
<dbReference type="AlphaFoldDB" id="A0A443SD10"/>
<dbReference type="OrthoDB" id="1091498at2759"/>
<dbReference type="GO" id="GO:0003735">
    <property type="term" value="F:structural constituent of ribosome"/>
    <property type="evidence" value="ECO:0007669"/>
    <property type="project" value="InterPro"/>
</dbReference>
<evidence type="ECO:0000256" key="4">
    <source>
        <dbReference type="ARBA" id="ARBA00038782"/>
    </source>
</evidence>
<keyword evidence="3 7" id="KW-0687">Ribonucleoprotein</keyword>
<dbReference type="InterPro" id="IPR020784">
    <property type="entry name" value="Ribosomal_uL11_N"/>
</dbReference>
<evidence type="ECO:0000259" key="9">
    <source>
        <dbReference type="Pfam" id="PF00298"/>
    </source>
</evidence>
<dbReference type="Gene3D" id="1.10.10.250">
    <property type="entry name" value="Ribosomal protein L11, C-terminal domain"/>
    <property type="match status" value="1"/>
</dbReference>
<keyword evidence="2 7" id="KW-0689">Ribosomal protein</keyword>
<dbReference type="PANTHER" id="PTHR11661">
    <property type="entry name" value="60S RIBOSOMAL PROTEIN L12"/>
    <property type="match status" value="1"/>
</dbReference>
<dbReference type="VEuPathDB" id="VectorBase:LDEU006686"/>
<comment type="similarity">
    <text evidence="1 7">Belongs to the universal ribosomal protein uL11 family.</text>
</comment>
<accession>A0A443SD10</accession>
<dbReference type="InterPro" id="IPR036769">
    <property type="entry name" value="Ribosomal_uL11_C_sf"/>
</dbReference>
<evidence type="ECO:0000256" key="8">
    <source>
        <dbReference type="SAM" id="Coils"/>
    </source>
</evidence>
<organism evidence="11 12">
    <name type="scientific">Leptotrombidium deliense</name>
    <dbReference type="NCBI Taxonomy" id="299467"/>
    <lineage>
        <taxon>Eukaryota</taxon>
        <taxon>Metazoa</taxon>
        <taxon>Ecdysozoa</taxon>
        <taxon>Arthropoda</taxon>
        <taxon>Chelicerata</taxon>
        <taxon>Arachnida</taxon>
        <taxon>Acari</taxon>
        <taxon>Acariformes</taxon>
        <taxon>Trombidiformes</taxon>
        <taxon>Prostigmata</taxon>
        <taxon>Anystina</taxon>
        <taxon>Parasitengona</taxon>
        <taxon>Trombiculoidea</taxon>
        <taxon>Trombiculidae</taxon>
        <taxon>Leptotrombidium</taxon>
    </lineage>
</organism>
<dbReference type="InterPro" id="IPR020783">
    <property type="entry name" value="Ribosomal_uL11_C"/>
</dbReference>
<gene>
    <name evidence="11" type="ORF">B4U80_07211</name>
</gene>
<dbReference type="SMART" id="SM00649">
    <property type="entry name" value="RL11"/>
    <property type="match status" value="1"/>
</dbReference>
<dbReference type="InterPro" id="IPR036796">
    <property type="entry name" value="Ribosomal_uL11_N_sf"/>
</dbReference>
<dbReference type="GO" id="GO:0070180">
    <property type="term" value="F:large ribosomal subunit rRNA binding"/>
    <property type="evidence" value="ECO:0007669"/>
    <property type="project" value="TreeGrafter"/>
</dbReference>
<dbReference type="InterPro" id="IPR000911">
    <property type="entry name" value="Ribosomal_uL11"/>
</dbReference>